<reference evidence="1" key="1">
    <citation type="submission" date="2020-10" db="EMBL/GenBank/DDBJ databases">
        <title>Taxonomic study of unclassified bacteria belonging to the class Ktedonobacteria.</title>
        <authorList>
            <person name="Yabe S."/>
            <person name="Wang C.M."/>
            <person name="Zheng Y."/>
            <person name="Sakai Y."/>
            <person name="Cavaletti L."/>
            <person name="Monciardini P."/>
            <person name="Donadio S."/>
        </authorList>
    </citation>
    <scope>NUCLEOTIDE SEQUENCE</scope>
    <source>
        <strain evidence="1">SOSP1-1</strain>
    </source>
</reference>
<protein>
    <submittedName>
        <fullName evidence="1">Uncharacterized protein</fullName>
    </submittedName>
</protein>
<name>A0A8J3IBB5_9CHLR</name>
<sequence length="94" mass="9886">MAKVEVTIDEDEAITADASQREHGAKENAAIPSENEWEFPCQTMGLDPISQALSIGGKSRSVPYSFAIPIGEIAGRSDNPCIAGTEPGKQALVA</sequence>
<evidence type="ECO:0000313" key="1">
    <source>
        <dbReference type="EMBL" id="GHO50768.1"/>
    </source>
</evidence>
<gene>
    <name evidence="1" type="ORF">KSX_89310</name>
</gene>
<dbReference type="EMBL" id="BNJF01000009">
    <property type="protein sequence ID" value="GHO50768.1"/>
    <property type="molecule type" value="Genomic_DNA"/>
</dbReference>
<organism evidence="1 2">
    <name type="scientific">Ktedonospora formicarum</name>
    <dbReference type="NCBI Taxonomy" id="2778364"/>
    <lineage>
        <taxon>Bacteria</taxon>
        <taxon>Bacillati</taxon>
        <taxon>Chloroflexota</taxon>
        <taxon>Ktedonobacteria</taxon>
        <taxon>Ktedonobacterales</taxon>
        <taxon>Ktedonobacteraceae</taxon>
        <taxon>Ktedonospora</taxon>
    </lineage>
</organism>
<comment type="caution">
    <text evidence="1">The sequence shown here is derived from an EMBL/GenBank/DDBJ whole genome shotgun (WGS) entry which is preliminary data.</text>
</comment>
<evidence type="ECO:0000313" key="2">
    <source>
        <dbReference type="Proteomes" id="UP000612362"/>
    </source>
</evidence>
<dbReference type="AlphaFoldDB" id="A0A8J3IBB5"/>
<accession>A0A8J3IBB5</accession>
<keyword evidence="2" id="KW-1185">Reference proteome</keyword>
<dbReference type="Proteomes" id="UP000612362">
    <property type="component" value="Unassembled WGS sequence"/>
</dbReference>
<proteinExistence type="predicted"/>